<gene>
    <name evidence="2" type="ORF">V6N11_051146</name>
</gene>
<proteinExistence type="predicted"/>
<keyword evidence="3" id="KW-1185">Reference proteome</keyword>
<reference evidence="2 3" key="1">
    <citation type="journal article" date="2024" name="G3 (Bethesda)">
        <title>Genome assembly of Hibiscus sabdariffa L. provides insights into metabolisms of medicinal natural products.</title>
        <authorList>
            <person name="Kim T."/>
        </authorList>
    </citation>
    <scope>NUCLEOTIDE SEQUENCE [LARGE SCALE GENOMIC DNA]</scope>
    <source>
        <strain evidence="2">TK-2024</strain>
        <tissue evidence="2">Old leaves</tissue>
    </source>
</reference>
<feature type="region of interest" description="Disordered" evidence="1">
    <location>
        <begin position="122"/>
        <end position="147"/>
    </location>
</feature>
<feature type="compositionally biased region" description="Polar residues" evidence="1">
    <location>
        <begin position="125"/>
        <end position="147"/>
    </location>
</feature>
<protein>
    <submittedName>
        <fullName evidence="2">Uncharacterized protein</fullName>
    </submittedName>
</protein>
<dbReference type="EMBL" id="JBBPBN010000027">
    <property type="protein sequence ID" value="KAK9007318.1"/>
    <property type="molecule type" value="Genomic_DNA"/>
</dbReference>
<name>A0ABR2R2Z3_9ROSI</name>
<accession>A0ABR2R2Z3</accession>
<dbReference type="PANTHER" id="PTHR36022">
    <property type="entry name" value="GPI-ANCHORED ADHESIN-LIKE PROTEIN"/>
    <property type="match status" value="1"/>
</dbReference>
<organism evidence="2 3">
    <name type="scientific">Hibiscus sabdariffa</name>
    <name type="common">roselle</name>
    <dbReference type="NCBI Taxonomy" id="183260"/>
    <lineage>
        <taxon>Eukaryota</taxon>
        <taxon>Viridiplantae</taxon>
        <taxon>Streptophyta</taxon>
        <taxon>Embryophyta</taxon>
        <taxon>Tracheophyta</taxon>
        <taxon>Spermatophyta</taxon>
        <taxon>Magnoliopsida</taxon>
        <taxon>eudicotyledons</taxon>
        <taxon>Gunneridae</taxon>
        <taxon>Pentapetalae</taxon>
        <taxon>rosids</taxon>
        <taxon>malvids</taxon>
        <taxon>Malvales</taxon>
        <taxon>Malvaceae</taxon>
        <taxon>Malvoideae</taxon>
        <taxon>Hibiscus</taxon>
    </lineage>
</organism>
<evidence type="ECO:0000313" key="3">
    <source>
        <dbReference type="Proteomes" id="UP001396334"/>
    </source>
</evidence>
<dbReference type="Proteomes" id="UP001396334">
    <property type="component" value="Unassembled WGS sequence"/>
</dbReference>
<comment type="caution">
    <text evidence="2">The sequence shown here is derived from an EMBL/GenBank/DDBJ whole genome shotgun (WGS) entry which is preliminary data.</text>
</comment>
<sequence>MHWLLSPCHETDENDNENSTFSHSLLGIQTHLSPSSPLSDLGFSFDLCNFSNDKSDANNSGTKKSGRSTNSILISTQGPQFGQSSDCLPIGAPLVSFSPNVTPYSRVVPLKEDEKRCYDIDRRNSPLSADTLGSENVMQTPNSDSSI</sequence>
<dbReference type="PANTHER" id="PTHR36022:SF1">
    <property type="entry name" value="GPI-ANCHORED ADHESIN-LIKE PROTEIN"/>
    <property type="match status" value="1"/>
</dbReference>
<evidence type="ECO:0000313" key="2">
    <source>
        <dbReference type="EMBL" id="KAK9007318.1"/>
    </source>
</evidence>
<evidence type="ECO:0000256" key="1">
    <source>
        <dbReference type="SAM" id="MobiDB-lite"/>
    </source>
</evidence>